<dbReference type="EMBL" id="CP007128">
    <property type="protein sequence ID" value="AHG91036.1"/>
    <property type="molecule type" value="Genomic_DNA"/>
</dbReference>
<dbReference type="STRING" id="861299.J421_3499"/>
<evidence type="ECO:0000256" key="2">
    <source>
        <dbReference type="ARBA" id="ARBA00022679"/>
    </source>
</evidence>
<dbReference type="HOGENOM" id="CLU_057664_0_0_0"/>
<name>W0RJS9_9BACT</name>
<dbReference type="GO" id="GO:0032259">
    <property type="term" value="P:methylation"/>
    <property type="evidence" value="ECO:0007669"/>
    <property type="project" value="UniProtKB-KW"/>
</dbReference>
<dbReference type="RefSeq" id="WP_025412495.1">
    <property type="nucleotide sequence ID" value="NZ_CP007128.1"/>
</dbReference>
<evidence type="ECO:0000256" key="1">
    <source>
        <dbReference type="ARBA" id="ARBA00022603"/>
    </source>
</evidence>
<protein>
    <submittedName>
        <fullName evidence="4">Methyltransferase type 12</fullName>
    </submittedName>
</protein>
<dbReference type="InParanoid" id="W0RJS9"/>
<keyword evidence="2 4" id="KW-0808">Transferase</keyword>
<reference evidence="4 5" key="1">
    <citation type="journal article" date="2014" name="Genome Announc.">
        <title>Genome Sequence and Methylome of Soil Bacterium Gemmatirosa kalamazoonensis KBS708T, a Member of the Rarely Cultivated Gemmatimonadetes Phylum.</title>
        <authorList>
            <person name="Debruyn J.M."/>
            <person name="Radosevich M."/>
            <person name="Wommack K.E."/>
            <person name="Polson S.W."/>
            <person name="Hauser L.J."/>
            <person name="Fawaz M.N."/>
            <person name="Korlach J."/>
            <person name="Tsai Y.C."/>
        </authorList>
    </citation>
    <scope>NUCLEOTIDE SEQUENCE [LARGE SCALE GENOMIC DNA]</scope>
    <source>
        <strain evidence="4 5">KBS708</strain>
    </source>
</reference>
<dbReference type="SUPFAM" id="SSF53335">
    <property type="entry name" value="S-adenosyl-L-methionine-dependent methyltransferases"/>
    <property type="match status" value="1"/>
</dbReference>
<dbReference type="PANTHER" id="PTHR43464">
    <property type="entry name" value="METHYLTRANSFERASE"/>
    <property type="match status" value="1"/>
</dbReference>
<dbReference type="KEGG" id="gba:J421_3499"/>
<evidence type="ECO:0000313" key="5">
    <source>
        <dbReference type="Proteomes" id="UP000019151"/>
    </source>
</evidence>
<dbReference type="GO" id="GO:0008168">
    <property type="term" value="F:methyltransferase activity"/>
    <property type="evidence" value="ECO:0007669"/>
    <property type="project" value="UniProtKB-KW"/>
</dbReference>
<sequence>MNGAVATQAHAEEVARGERFEFGKNWSRFLAVLNDERIAEAEQSLRQMLELGPDGRLDGKRFLDIGSGSGLFSLAARRLGARVHSFDYDPHSVACTRELRRRYFADDAAWTVEEGSVLDADYVRSLGTFDVVYSWGVLHHTGQMWTAIEHATLPVAPGGRLFIAIYNKQPFLSGYWTGVKRVYNHAPAPAKALLHWGFFAFFATELLVADVLRGRSPLARYRGQERRGMSIYRDVADWVGGYPFEVASPEEIFRFLKPRGFSLQTLVTVAGKHGCNEFVFRRDA</sequence>
<keyword evidence="3" id="KW-0949">S-adenosyl-L-methionine</keyword>
<dbReference type="InterPro" id="IPR029063">
    <property type="entry name" value="SAM-dependent_MTases_sf"/>
</dbReference>
<dbReference type="AlphaFoldDB" id="W0RJS9"/>
<accession>W0RJS9</accession>
<dbReference type="Gene3D" id="3.40.50.150">
    <property type="entry name" value="Vaccinia Virus protein VP39"/>
    <property type="match status" value="1"/>
</dbReference>
<dbReference type="PATRIC" id="fig|861299.3.peg.3551"/>
<organism evidence="4 5">
    <name type="scientific">Gemmatirosa kalamazoonensis</name>
    <dbReference type="NCBI Taxonomy" id="861299"/>
    <lineage>
        <taxon>Bacteria</taxon>
        <taxon>Pseudomonadati</taxon>
        <taxon>Gemmatimonadota</taxon>
        <taxon>Gemmatimonadia</taxon>
        <taxon>Gemmatimonadales</taxon>
        <taxon>Gemmatimonadaceae</taxon>
        <taxon>Gemmatirosa</taxon>
    </lineage>
</organism>
<dbReference type="Proteomes" id="UP000019151">
    <property type="component" value="Chromosome"/>
</dbReference>
<keyword evidence="5" id="KW-1185">Reference proteome</keyword>
<evidence type="ECO:0000313" key="4">
    <source>
        <dbReference type="EMBL" id="AHG91036.1"/>
    </source>
</evidence>
<dbReference type="OrthoDB" id="9791837at2"/>
<dbReference type="Pfam" id="PF13489">
    <property type="entry name" value="Methyltransf_23"/>
    <property type="match status" value="1"/>
</dbReference>
<dbReference type="eggNOG" id="COG2264">
    <property type="taxonomic scope" value="Bacteria"/>
</dbReference>
<dbReference type="PANTHER" id="PTHR43464:SF19">
    <property type="entry name" value="UBIQUINONE BIOSYNTHESIS O-METHYLTRANSFERASE, MITOCHONDRIAL"/>
    <property type="match status" value="1"/>
</dbReference>
<keyword evidence="1 4" id="KW-0489">Methyltransferase</keyword>
<gene>
    <name evidence="4" type="ORF">J421_3499</name>
</gene>
<proteinExistence type="predicted"/>
<evidence type="ECO:0000256" key="3">
    <source>
        <dbReference type="ARBA" id="ARBA00022691"/>
    </source>
</evidence>
<dbReference type="CDD" id="cd02440">
    <property type="entry name" value="AdoMet_MTases"/>
    <property type="match status" value="1"/>
</dbReference>